<proteinExistence type="predicted"/>
<organism evidence="1">
    <name type="scientific">Arundo donax</name>
    <name type="common">Giant reed</name>
    <name type="synonym">Donax arundinaceus</name>
    <dbReference type="NCBI Taxonomy" id="35708"/>
    <lineage>
        <taxon>Eukaryota</taxon>
        <taxon>Viridiplantae</taxon>
        <taxon>Streptophyta</taxon>
        <taxon>Embryophyta</taxon>
        <taxon>Tracheophyta</taxon>
        <taxon>Spermatophyta</taxon>
        <taxon>Magnoliopsida</taxon>
        <taxon>Liliopsida</taxon>
        <taxon>Poales</taxon>
        <taxon>Poaceae</taxon>
        <taxon>PACMAD clade</taxon>
        <taxon>Arundinoideae</taxon>
        <taxon>Arundineae</taxon>
        <taxon>Arundo</taxon>
    </lineage>
</organism>
<evidence type="ECO:0000313" key="1">
    <source>
        <dbReference type="EMBL" id="JAE36388.1"/>
    </source>
</evidence>
<name>A0A0A9HTY1_ARUDO</name>
<dbReference type="AlphaFoldDB" id="A0A0A9HTY1"/>
<reference evidence="1" key="1">
    <citation type="submission" date="2014-09" db="EMBL/GenBank/DDBJ databases">
        <authorList>
            <person name="Magalhaes I.L.F."/>
            <person name="Oliveira U."/>
            <person name="Santos F.R."/>
            <person name="Vidigal T.H.D.A."/>
            <person name="Brescovit A.D."/>
            <person name="Santos A.J."/>
        </authorList>
    </citation>
    <scope>NUCLEOTIDE SEQUENCE</scope>
    <source>
        <tissue evidence="1">Shoot tissue taken approximately 20 cm above the soil surface</tissue>
    </source>
</reference>
<sequence length="33" mass="3729">MAVGLEDGGWHFWSSNDRQLLLYSSKQSGGRMD</sequence>
<reference evidence="1" key="2">
    <citation type="journal article" date="2015" name="Data Brief">
        <title>Shoot transcriptome of the giant reed, Arundo donax.</title>
        <authorList>
            <person name="Barrero R.A."/>
            <person name="Guerrero F.D."/>
            <person name="Moolhuijzen P."/>
            <person name="Goolsby J.A."/>
            <person name="Tidwell J."/>
            <person name="Bellgard S.E."/>
            <person name="Bellgard M.I."/>
        </authorList>
    </citation>
    <scope>NUCLEOTIDE SEQUENCE</scope>
    <source>
        <tissue evidence="1">Shoot tissue taken approximately 20 cm above the soil surface</tissue>
    </source>
</reference>
<dbReference type="EMBL" id="GBRH01161508">
    <property type="protein sequence ID" value="JAE36388.1"/>
    <property type="molecule type" value="Transcribed_RNA"/>
</dbReference>
<accession>A0A0A9HTY1</accession>
<protein>
    <submittedName>
        <fullName evidence="1">Uncharacterized protein</fullName>
    </submittedName>
</protein>